<keyword evidence="6 7" id="KW-0472">Membrane</keyword>
<dbReference type="Proteomes" id="UP000199017">
    <property type="component" value="Unassembled WGS sequence"/>
</dbReference>
<evidence type="ECO:0000256" key="1">
    <source>
        <dbReference type="ARBA" id="ARBA00004651"/>
    </source>
</evidence>
<comment type="subcellular location">
    <subcellularLocation>
        <location evidence="1">Cell membrane</location>
        <topology evidence="1">Multi-pass membrane protein</topology>
    </subcellularLocation>
</comment>
<comment type="similarity">
    <text evidence="2">Belongs to the UPF0702 family.</text>
</comment>
<evidence type="ECO:0000256" key="7">
    <source>
        <dbReference type="SAM" id="Phobius"/>
    </source>
</evidence>
<dbReference type="OrthoDB" id="9778331at2"/>
<evidence type="ECO:0000256" key="2">
    <source>
        <dbReference type="ARBA" id="ARBA00006448"/>
    </source>
</evidence>
<keyword evidence="10" id="KW-1185">Reference proteome</keyword>
<reference evidence="9 10" key="1">
    <citation type="submission" date="2016-10" db="EMBL/GenBank/DDBJ databases">
        <authorList>
            <person name="de Groot N.N."/>
        </authorList>
    </citation>
    <scope>NUCLEOTIDE SEQUENCE [LARGE SCALE GENOMIC DNA]</scope>
    <source>
        <strain evidence="10">P4B,CCM 7963,CECT 7998,DSM 25260,IBRC-M 10614,KCTC 13821</strain>
    </source>
</reference>
<keyword evidence="3" id="KW-1003">Cell membrane</keyword>
<dbReference type="STRING" id="930129.SAMN05216352_109121"/>
<dbReference type="PANTHER" id="PTHR34582">
    <property type="entry name" value="UPF0702 TRANSMEMBRANE PROTEIN YCAP"/>
    <property type="match status" value="1"/>
</dbReference>
<sequence length="221" mass="25139">MWIEIIKLAVLFVLIFVIMRLLGKSLLSQWTPYDLITLFFLSYVGLSVIEIKDFSHGIISILVIGLLYSLIARLSLVQPLSQFIIGEPTILVKHGKLIVKNLKKSRYSLAELLSSIRSAGYPDIKEIEYVLLEPNGKLSVIPKPEVTPVTLQNLNITPDYKGLPIAVIVEGRVQHKNLKLINKDGDWLKNELHAKGYEKTEDIYYAVVREKELELMIQTLK</sequence>
<evidence type="ECO:0000259" key="8">
    <source>
        <dbReference type="Pfam" id="PF04239"/>
    </source>
</evidence>
<evidence type="ECO:0000256" key="3">
    <source>
        <dbReference type="ARBA" id="ARBA00022475"/>
    </source>
</evidence>
<dbReference type="PANTHER" id="PTHR34582:SF5">
    <property type="entry name" value="UPF0702 TRANSMEMBRANE PROTEIN YETF"/>
    <property type="match status" value="1"/>
</dbReference>
<keyword evidence="4 7" id="KW-0812">Transmembrane</keyword>
<evidence type="ECO:0000256" key="5">
    <source>
        <dbReference type="ARBA" id="ARBA00022989"/>
    </source>
</evidence>
<evidence type="ECO:0000256" key="4">
    <source>
        <dbReference type="ARBA" id="ARBA00022692"/>
    </source>
</evidence>
<dbReference type="InterPro" id="IPR007353">
    <property type="entry name" value="DUF421"/>
</dbReference>
<evidence type="ECO:0000313" key="9">
    <source>
        <dbReference type="EMBL" id="SDI60353.1"/>
    </source>
</evidence>
<feature type="domain" description="YetF C-terminal" evidence="8">
    <location>
        <begin position="79"/>
        <end position="207"/>
    </location>
</feature>
<gene>
    <name evidence="9" type="ORF">SAMN05216352_109121</name>
</gene>
<feature type="transmembrane region" description="Helical" evidence="7">
    <location>
        <begin position="57"/>
        <end position="76"/>
    </location>
</feature>
<dbReference type="InterPro" id="IPR023090">
    <property type="entry name" value="UPF0702_alpha/beta_dom_sf"/>
</dbReference>
<feature type="transmembrane region" description="Helical" evidence="7">
    <location>
        <begin position="6"/>
        <end position="23"/>
    </location>
</feature>
<evidence type="ECO:0000256" key="6">
    <source>
        <dbReference type="ARBA" id="ARBA00023136"/>
    </source>
</evidence>
<keyword evidence="5 7" id="KW-1133">Transmembrane helix</keyword>
<protein>
    <submittedName>
        <fullName evidence="9">Uncharacterized membrane protein YcaP, DUF421 family</fullName>
    </submittedName>
</protein>
<accession>A0A1G8LXJ1</accession>
<dbReference type="Gene3D" id="3.30.240.20">
    <property type="entry name" value="bsu07140 like domains"/>
    <property type="match status" value="2"/>
</dbReference>
<dbReference type="RefSeq" id="WP_091586475.1">
    <property type="nucleotide sequence ID" value="NZ_FNDU01000009.1"/>
</dbReference>
<organism evidence="9 10">
    <name type="scientific">Alteribacillus bidgolensis</name>
    <dbReference type="NCBI Taxonomy" id="930129"/>
    <lineage>
        <taxon>Bacteria</taxon>
        <taxon>Bacillati</taxon>
        <taxon>Bacillota</taxon>
        <taxon>Bacilli</taxon>
        <taxon>Bacillales</taxon>
        <taxon>Bacillaceae</taxon>
        <taxon>Alteribacillus</taxon>
    </lineage>
</organism>
<dbReference type="AlphaFoldDB" id="A0A1G8LXJ1"/>
<dbReference type="EMBL" id="FNDU01000009">
    <property type="protein sequence ID" value="SDI60353.1"/>
    <property type="molecule type" value="Genomic_DNA"/>
</dbReference>
<name>A0A1G8LXJ1_9BACI</name>
<feature type="transmembrane region" description="Helical" evidence="7">
    <location>
        <begin position="35"/>
        <end position="51"/>
    </location>
</feature>
<dbReference type="GO" id="GO:0005886">
    <property type="term" value="C:plasma membrane"/>
    <property type="evidence" value="ECO:0007669"/>
    <property type="project" value="UniProtKB-SubCell"/>
</dbReference>
<proteinExistence type="inferred from homology"/>
<evidence type="ECO:0000313" key="10">
    <source>
        <dbReference type="Proteomes" id="UP000199017"/>
    </source>
</evidence>
<dbReference type="Pfam" id="PF04239">
    <property type="entry name" value="DUF421"/>
    <property type="match status" value="1"/>
</dbReference>